<dbReference type="GO" id="GO:0003676">
    <property type="term" value="F:nucleic acid binding"/>
    <property type="evidence" value="ECO:0007669"/>
    <property type="project" value="InterPro"/>
</dbReference>
<dbReference type="EMBL" id="UINC01025432">
    <property type="protein sequence ID" value="SVB01001.1"/>
    <property type="molecule type" value="Genomic_DNA"/>
</dbReference>
<organism evidence="2">
    <name type="scientific">marine metagenome</name>
    <dbReference type="NCBI Taxonomy" id="408172"/>
    <lineage>
        <taxon>unclassified sequences</taxon>
        <taxon>metagenomes</taxon>
        <taxon>ecological metagenomes</taxon>
    </lineage>
</organism>
<dbReference type="Gene3D" id="3.30.420.10">
    <property type="entry name" value="Ribonuclease H-like superfamily/Ribonuclease H"/>
    <property type="match status" value="1"/>
</dbReference>
<dbReference type="InterPro" id="IPR036397">
    <property type="entry name" value="RNaseH_sf"/>
</dbReference>
<feature type="domain" description="Transposase IS30-like HTH" evidence="1">
    <location>
        <begin position="31"/>
        <end position="70"/>
    </location>
</feature>
<dbReference type="Gene3D" id="1.10.10.60">
    <property type="entry name" value="Homeodomain-like"/>
    <property type="match status" value="1"/>
</dbReference>
<evidence type="ECO:0000259" key="1">
    <source>
        <dbReference type="Pfam" id="PF13936"/>
    </source>
</evidence>
<reference evidence="2" key="1">
    <citation type="submission" date="2018-05" db="EMBL/GenBank/DDBJ databases">
        <authorList>
            <person name="Lanie J.A."/>
            <person name="Ng W.-L."/>
            <person name="Kazmierczak K.M."/>
            <person name="Andrzejewski T.M."/>
            <person name="Davidsen T.M."/>
            <person name="Wayne K.J."/>
            <person name="Tettelin H."/>
            <person name="Glass J.I."/>
            <person name="Rusch D."/>
            <person name="Podicherti R."/>
            <person name="Tsui H.-C.T."/>
            <person name="Winkler M.E."/>
        </authorList>
    </citation>
    <scope>NUCLEOTIDE SEQUENCE</scope>
</reference>
<dbReference type="AlphaFoldDB" id="A0A382AI87"/>
<sequence>VLLIFSLFIFSGAFSQVPCVNCFGPKQQGCKDLTVEERGLIRALKNMGYGYRKIALGLDRSATTIFRFLKNLTYQKPGRTSGKGRGRISTPAQDAHAIATFLALRKENAKKRETTARLTRAASGFPGSLRTIRRRLLPRKKERPREKPTVTSGDMESREAWCRAQVMRPIAFWTDDVIFIDCKCFYIALSQNQLDYQRQKKIRFVIRTKSEGLLPECVKPGAAHRVSSSGTAKIFMAAWRGEIVSWIEFRKWNARTYTRCLNSLRNAMREHGVQAPWVLVHDNDPSLKSKKGLAHAARRGFQSLPLPCRSPDLMPHDFSLWARICADMQAFENARPADAPKEKGEAYRERLRDTALALPHAYIRSVLGKVHSRAGEIINRGGGYINEGIKRTGER</sequence>
<feature type="non-terminal residue" evidence="2">
    <location>
        <position position="1"/>
    </location>
</feature>
<gene>
    <name evidence="2" type="ORF">METZ01_LOCUS153855</name>
</gene>
<name>A0A382AI87_9ZZZZ</name>
<protein>
    <recommendedName>
        <fullName evidence="1">Transposase IS30-like HTH domain-containing protein</fullName>
    </recommendedName>
</protein>
<proteinExistence type="predicted"/>
<dbReference type="Pfam" id="PF13936">
    <property type="entry name" value="HTH_38"/>
    <property type="match status" value="1"/>
</dbReference>
<accession>A0A382AI87</accession>
<dbReference type="InterPro" id="IPR025246">
    <property type="entry name" value="IS30-like_HTH"/>
</dbReference>
<evidence type="ECO:0000313" key="2">
    <source>
        <dbReference type="EMBL" id="SVB01001.1"/>
    </source>
</evidence>